<dbReference type="InterPro" id="IPR002347">
    <property type="entry name" value="SDR_fam"/>
</dbReference>
<dbReference type="GO" id="GO:0016020">
    <property type="term" value="C:membrane"/>
    <property type="evidence" value="ECO:0007669"/>
    <property type="project" value="TreeGrafter"/>
</dbReference>
<gene>
    <name evidence="5" type="ORF">FRC96_19830</name>
</gene>
<protein>
    <submittedName>
        <fullName evidence="5">SDR family oxidoreductase</fullName>
    </submittedName>
</protein>
<dbReference type="Gene3D" id="3.40.50.720">
    <property type="entry name" value="NAD(P)-binding Rossmann-like Domain"/>
    <property type="match status" value="1"/>
</dbReference>
<reference evidence="5 6" key="1">
    <citation type="submission" date="2019-08" db="EMBL/GenBank/DDBJ databases">
        <title>Bradymonadales sp. TMQ2.</title>
        <authorList>
            <person name="Liang Q."/>
        </authorList>
    </citation>
    <scope>NUCLEOTIDE SEQUENCE [LARGE SCALE GENOMIC DNA]</scope>
    <source>
        <strain evidence="5 6">TMQ2</strain>
    </source>
</reference>
<evidence type="ECO:0000256" key="1">
    <source>
        <dbReference type="ARBA" id="ARBA00006484"/>
    </source>
</evidence>
<dbReference type="InterPro" id="IPR020904">
    <property type="entry name" value="Sc_DH/Rdtase_CS"/>
</dbReference>
<dbReference type="GO" id="GO:0016491">
    <property type="term" value="F:oxidoreductase activity"/>
    <property type="evidence" value="ECO:0007669"/>
    <property type="project" value="UniProtKB-KW"/>
</dbReference>
<keyword evidence="2" id="KW-0560">Oxidoreductase</keyword>
<dbReference type="PROSITE" id="PS00061">
    <property type="entry name" value="ADH_SHORT"/>
    <property type="match status" value="1"/>
</dbReference>
<dbReference type="PANTHER" id="PTHR44196:SF1">
    <property type="entry name" value="DEHYDROGENASE_REDUCTASE SDR FAMILY MEMBER 7B"/>
    <property type="match status" value="1"/>
</dbReference>
<accession>A0A5C6X688</accession>
<evidence type="ECO:0000256" key="3">
    <source>
        <dbReference type="RuleBase" id="RU000363"/>
    </source>
</evidence>
<dbReference type="AlphaFoldDB" id="A0A5C6X688"/>
<organism evidence="5 6">
    <name type="scientific">Lujinxingia vulgaris</name>
    <dbReference type="NCBI Taxonomy" id="2600176"/>
    <lineage>
        <taxon>Bacteria</taxon>
        <taxon>Deltaproteobacteria</taxon>
        <taxon>Bradymonadales</taxon>
        <taxon>Lujinxingiaceae</taxon>
        <taxon>Lujinxingia</taxon>
    </lineage>
</organism>
<dbReference type="RefSeq" id="WP_146977160.1">
    <property type="nucleotide sequence ID" value="NZ_VOSL01000144.1"/>
</dbReference>
<dbReference type="SMART" id="SM00822">
    <property type="entry name" value="PKS_KR"/>
    <property type="match status" value="1"/>
</dbReference>
<proteinExistence type="inferred from homology"/>
<evidence type="ECO:0000313" key="5">
    <source>
        <dbReference type="EMBL" id="TXD31882.1"/>
    </source>
</evidence>
<dbReference type="Proteomes" id="UP000321046">
    <property type="component" value="Unassembled WGS sequence"/>
</dbReference>
<dbReference type="CDD" id="cd05233">
    <property type="entry name" value="SDR_c"/>
    <property type="match status" value="1"/>
</dbReference>
<evidence type="ECO:0000313" key="6">
    <source>
        <dbReference type="Proteomes" id="UP000321046"/>
    </source>
</evidence>
<comment type="similarity">
    <text evidence="1 3">Belongs to the short-chain dehydrogenases/reductases (SDR) family.</text>
</comment>
<dbReference type="InterPro" id="IPR036291">
    <property type="entry name" value="NAD(P)-bd_dom_sf"/>
</dbReference>
<evidence type="ECO:0000259" key="4">
    <source>
        <dbReference type="SMART" id="SM00822"/>
    </source>
</evidence>
<sequence>MTVPFDIKGCVALVTGASRGIGRACALQLAQAGAIVYACARSEDALRELAEASEGVRVCVLDLRDEVMVEELASEIMEAHGRLDLLVNNAGVLGPRASLDQTSAEALREVLEINVVGAFNVLSASYPALRAASLPRVINLSSSVGRKGRAQWGAYSISKFGLEGLSEIAADELGEDAVVVTLNPGGTATDMRAEAYPDEDPETLPSAEDVAQTIVLLARQLRADLSGKRFSSRALFDLAKESSDDVVELPTD</sequence>
<dbReference type="PANTHER" id="PTHR44196">
    <property type="entry name" value="DEHYDROGENASE/REDUCTASE SDR FAMILY MEMBER 7B"/>
    <property type="match status" value="1"/>
</dbReference>
<dbReference type="PRINTS" id="PR00081">
    <property type="entry name" value="GDHRDH"/>
</dbReference>
<name>A0A5C6X688_9DELT</name>
<comment type="caution">
    <text evidence="5">The sequence shown here is derived from an EMBL/GenBank/DDBJ whole genome shotgun (WGS) entry which is preliminary data.</text>
</comment>
<dbReference type="OrthoDB" id="9793825at2"/>
<dbReference type="PRINTS" id="PR00080">
    <property type="entry name" value="SDRFAMILY"/>
</dbReference>
<dbReference type="InterPro" id="IPR057326">
    <property type="entry name" value="KR_dom"/>
</dbReference>
<dbReference type="Pfam" id="PF00106">
    <property type="entry name" value="adh_short"/>
    <property type="match status" value="1"/>
</dbReference>
<dbReference type="SUPFAM" id="SSF51735">
    <property type="entry name" value="NAD(P)-binding Rossmann-fold domains"/>
    <property type="match status" value="1"/>
</dbReference>
<dbReference type="EMBL" id="VOSL01000144">
    <property type="protein sequence ID" value="TXD31882.1"/>
    <property type="molecule type" value="Genomic_DNA"/>
</dbReference>
<evidence type="ECO:0000256" key="2">
    <source>
        <dbReference type="ARBA" id="ARBA00023002"/>
    </source>
</evidence>
<feature type="domain" description="Ketoreductase" evidence="4">
    <location>
        <begin position="10"/>
        <end position="168"/>
    </location>
</feature>